<dbReference type="PANTHER" id="PTHR32305:SF15">
    <property type="entry name" value="PROTEIN RHSA-RELATED"/>
    <property type="match status" value="1"/>
</dbReference>
<dbReference type="InterPro" id="IPR031325">
    <property type="entry name" value="RHS_repeat"/>
</dbReference>
<dbReference type="InterPro" id="IPR006530">
    <property type="entry name" value="YD"/>
</dbReference>
<protein>
    <submittedName>
        <fullName evidence="3">RHS repeat protein</fullName>
    </submittedName>
</protein>
<dbReference type="Gene3D" id="2.180.10.10">
    <property type="entry name" value="RHS repeat-associated core"/>
    <property type="match status" value="2"/>
</dbReference>
<sequence>MTDTAGKTTGWQYTTADGDNVETYNAAGLLIAIANRNGMTQTLSYSGNLLTRVTDNGGRQLNFTYDAKGRIHTVTDPAGGAITYTYDTYYDQFLSTVTYQDGKVRRYVYNETGYHGSLTGIVDENGARFATFGYDGNGKAVSTEHAGGVEKYSVITDTGNKLGTVTDPLGAIHTYNFQVILGVLKSTGQTRSAGSGSTAATTVLTYDANGNVASYTDFNGAVTTFSYDLIRNLETSRVEASGTPQARTISTQWHPSFSLPLKLAEPKRVTSYSYDASGNLLSKTEQATSDATGAQGLAPTVTGSARSWSYSYNNVGQLLTAIGPRTDVADKTTYAYDSNGNLSTISNAVGQVTSLSNYDANGRVGLIADANGVTTTLTYSPRGWLTGKTVTANGMTESTSYSYDGVGQLTQVTLPNASTVSYSYDPAHRLIKIADSVGNSIVYTLDNMGNRLSEQVKDPSGALARQTSRVIDALNRLQQITGAVQ</sequence>
<dbReference type="RefSeq" id="WP_378993803.1">
    <property type="nucleotide sequence ID" value="NZ_JBHSMT010000001.1"/>
</dbReference>
<dbReference type="Pfam" id="PF05593">
    <property type="entry name" value="RHS_repeat"/>
    <property type="match status" value="1"/>
</dbReference>
<reference evidence="4" key="1">
    <citation type="journal article" date="2019" name="Int. J. Syst. Evol. Microbiol.">
        <title>The Global Catalogue of Microorganisms (GCM) 10K type strain sequencing project: providing services to taxonomists for standard genome sequencing and annotation.</title>
        <authorList>
            <consortium name="The Broad Institute Genomics Platform"/>
            <consortium name="The Broad Institute Genome Sequencing Center for Infectious Disease"/>
            <person name="Wu L."/>
            <person name="Ma J."/>
        </authorList>
    </citation>
    <scope>NUCLEOTIDE SEQUENCE [LARGE SCALE GENOMIC DNA]</scope>
    <source>
        <strain evidence="4">JCM 17066</strain>
    </source>
</reference>
<dbReference type="NCBIfam" id="TIGR01643">
    <property type="entry name" value="YD_repeat_2x"/>
    <property type="match status" value="2"/>
</dbReference>
<accession>A0ABW0M425</accession>
<dbReference type="PANTHER" id="PTHR32305">
    <property type="match status" value="1"/>
</dbReference>
<keyword evidence="1" id="KW-0677">Repeat</keyword>
<feature type="domain" description="Teneurin-like YD-shell" evidence="2">
    <location>
        <begin position="3"/>
        <end position="159"/>
    </location>
</feature>
<name>A0ABW0M425_9BURK</name>
<proteinExistence type="predicted"/>
<evidence type="ECO:0000259" key="2">
    <source>
        <dbReference type="Pfam" id="PF25023"/>
    </source>
</evidence>
<dbReference type="Proteomes" id="UP001596045">
    <property type="component" value="Unassembled WGS sequence"/>
</dbReference>
<dbReference type="EMBL" id="JBHSMT010000001">
    <property type="protein sequence ID" value="MFC5472330.1"/>
    <property type="molecule type" value="Genomic_DNA"/>
</dbReference>
<keyword evidence="4" id="KW-1185">Reference proteome</keyword>
<feature type="domain" description="Teneurin-like YD-shell" evidence="2">
    <location>
        <begin position="302"/>
        <end position="443"/>
    </location>
</feature>
<dbReference type="Pfam" id="PF25023">
    <property type="entry name" value="TEN_YD-shell"/>
    <property type="match status" value="2"/>
</dbReference>
<dbReference type="InterPro" id="IPR056823">
    <property type="entry name" value="TEN-like_YD-shell"/>
</dbReference>
<evidence type="ECO:0000313" key="4">
    <source>
        <dbReference type="Proteomes" id="UP001596045"/>
    </source>
</evidence>
<organism evidence="3 4">
    <name type="scientific">Paraherbaspirillum soli</name>
    <dbReference type="NCBI Taxonomy" id="631222"/>
    <lineage>
        <taxon>Bacteria</taxon>
        <taxon>Pseudomonadati</taxon>
        <taxon>Pseudomonadota</taxon>
        <taxon>Betaproteobacteria</taxon>
        <taxon>Burkholderiales</taxon>
        <taxon>Oxalobacteraceae</taxon>
        <taxon>Paraherbaspirillum</taxon>
    </lineage>
</organism>
<evidence type="ECO:0000313" key="3">
    <source>
        <dbReference type="EMBL" id="MFC5472330.1"/>
    </source>
</evidence>
<evidence type="ECO:0000256" key="1">
    <source>
        <dbReference type="ARBA" id="ARBA00022737"/>
    </source>
</evidence>
<comment type="caution">
    <text evidence="3">The sequence shown here is derived from an EMBL/GenBank/DDBJ whole genome shotgun (WGS) entry which is preliminary data.</text>
</comment>
<gene>
    <name evidence="3" type="ORF">ACFPM8_00015</name>
</gene>
<dbReference type="InterPro" id="IPR050708">
    <property type="entry name" value="T6SS_VgrG/RHS"/>
</dbReference>